<dbReference type="GO" id="GO:0016906">
    <property type="term" value="F:sterol 3-beta-glucosyltransferase activity"/>
    <property type="evidence" value="ECO:0007669"/>
    <property type="project" value="UniProtKB-ARBA"/>
</dbReference>
<dbReference type="SMART" id="SM00829">
    <property type="entry name" value="PKS_ER"/>
    <property type="match status" value="1"/>
</dbReference>
<protein>
    <recommendedName>
        <fullName evidence="5">Enoyl reductase (ER) domain-containing protein</fullName>
    </recommendedName>
</protein>
<keyword evidence="1" id="KW-0808">Transferase</keyword>
<organism evidence="6 7">
    <name type="scientific">Cylindrodendrum hubeiense</name>
    <dbReference type="NCBI Taxonomy" id="595255"/>
    <lineage>
        <taxon>Eukaryota</taxon>
        <taxon>Fungi</taxon>
        <taxon>Dikarya</taxon>
        <taxon>Ascomycota</taxon>
        <taxon>Pezizomycotina</taxon>
        <taxon>Sordariomycetes</taxon>
        <taxon>Hypocreomycetidae</taxon>
        <taxon>Hypocreales</taxon>
        <taxon>Nectriaceae</taxon>
        <taxon>Cylindrodendrum</taxon>
    </lineage>
</organism>
<comment type="cofactor">
    <cofactor evidence="3">
        <name>Zn(2+)</name>
        <dbReference type="ChEBI" id="CHEBI:29105"/>
    </cofactor>
</comment>
<dbReference type="Gene3D" id="3.40.50.2000">
    <property type="entry name" value="Glycogen Phosphorylase B"/>
    <property type="match status" value="2"/>
</dbReference>
<dbReference type="InterPro" id="IPR011032">
    <property type="entry name" value="GroES-like_sf"/>
</dbReference>
<dbReference type="InterPro" id="IPR013149">
    <property type="entry name" value="ADH-like_C"/>
</dbReference>
<dbReference type="FunFam" id="3.40.50.2000:FF:000100">
    <property type="entry name" value="Glycosyltransferase family 1 protein"/>
    <property type="match status" value="1"/>
</dbReference>
<dbReference type="InterPro" id="IPR036291">
    <property type="entry name" value="NAD(P)-bd_dom_sf"/>
</dbReference>
<gene>
    <name evidence="6" type="ORF">G7Z17_g3740</name>
</gene>
<keyword evidence="3" id="KW-0479">Metal-binding</keyword>
<evidence type="ECO:0000313" key="6">
    <source>
        <dbReference type="EMBL" id="KAF7553273.1"/>
    </source>
</evidence>
<dbReference type="FunFam" id="3.40.50.2000:FF:000009">
    <property type="entry name" value="Sterol 3-beta-glucosyltransferase UGT80A2"/>
    <property type="match status" value="1"/>
</dbReference>
<dbReference type="CDD" id="cd03784">
    <property type="entry name" value="GT1_Gtf-like"/>
    <property type="match status" value="1"/>
</dbReference>
<dbReference type="InterPro" id="IPR002213">
    <property type="entry name" value="UDP_glucos_trans"/>
</dbReference>
<dbReference type="InterPro" id="IPR004276">
    <property type="entry name" value="GlycoTrans_28_N"/>
</dbReference>
<dbReference type="PANTHER" id="PTHR48050">
    <property type="entry name" value="STEROL 3-BETA-GLUCOSYLTRANSFERASE"/>
    <property type="match status" value="1"/>
</dbReference>
<feature type="region of interest" description="Disordered" evidence="4">
    <location>
        <begin position="317"/>
        <end position="344"/>
    </location>
</feature>
<dbReference type="PANTHER" id="PTHR48050:SF27">
    <property type="entry name" value="GLUCOSYLTRANSFERASE, PUTATIVE (AFU_ORTHOLOGUE AFUA_7G04880)-RELATED"/>
    <property type="match status" value="1"/>
</dbReference>
<dbReference type="InterPro" id="IPR010610">
    <property type="entry name" value="EryCIII-like_C"/>
</dbReference>
<evidence type="ECO:0000256" key="2">
    <source>
        <dbReference type="ARBA" id="ARBA00023002"/>
    </source>
</evidence>
<dbReference type="GO" id="GO:0008270">
    <property type="term" value="F:zinc ion binding"/>
    <property type="evidence" value="ECO:0007669"/>
    <property type="project" value="InterPro"/>
</dbReference>
<dbReference type="GO" id="GO:0016491">
    <property type="term" value="F:oxidoreductase activity"/>
    <property type="evidence" value="ECO:0007669"/>
    <property type="project" value="UniProtKB-KW"/>
</dbReference>
<dbReference type="Pfam" id="PF06722">
    <property type="entry name" value="EryCIII-like_C"/>
    <property type="match status" value="1"/>
</dbReference>
<comment type="similarity">
    <text evidence="3">Belongs to the zinc-containing alcohol dehydrogenase family.</text>
</comment>
<dbReference type="Gene3D" id="3.40.50.720">
    <property type="entry name" value="NAD(P)-binding Rossmann-like Domain"/>
    <property type="match status" value="1"/>
</dbReference>
<dbReference type="GO" id="GO:0005975">
    <property type="term" value="P:carbohydrate metabolic process"/>
    <property type="evidence" value="ECO:0007669"/>
    <property type="project" value="InterPro"/>
</dbReference>
<evidence type="ECO:0000256" key="4">
    <source>
        <dbReference type="SAM" id="MobiDB-lite"/>
    </source>
</evidence>
<dbReference type="InterPro" id="IPR020843">
    <property type="entry name" value="ER"/>
</dbReference>
<dbReference type="Pfam" id="PF00107">
    <property type="entry name" value="ADH_zinc_N"/>
    <property type="match status" value="1"/>
</dbReference>
<evidence type="ECO:0000313" key="7">
    <source>
        <dbReference type="Proteomes" id="UP000722485"/>
    </source>
</evidence>
<dbReference type="Gene3D" id="3.90.180.10">
    <property type="entry name" value="Medium-chain alcohol dehydrogenases, catalytic domain"/>
    <property type="match status" value="1"/>
</dbReference>
<keyword evidence="2" id="KW-0560">Oxidoreductase</keyword>
<dbReference type="EMBL" id="JAANBB010000048">
    <property type="protein sequence ID" value="KAF7553273.1"/>
    <property type="molecule type" value="Genomic_DNA"/>
</dbReference>
<reference evidence="6" key="1">
    <citation type="submission" date="2020-03" db="EMBL/GenBank/DDBJ databases">
        <title>Draft Genome Sequence of Cylindrodendrum hubeiense.</title>
        <authorList>
            <person name="Buettner E."/>
            <person name="Kellner H."/>
        </authorList>
    </citation>
    <scope>NUCLEOTIDE SEQUENCE</scope>
    <source>
        <strain evidence="6">IHI 201604</strain>
    </source>
</reference>
<dbReference type="OrthoDB" id="5835829at2759"/>
<dbReference type="SUPFAM" id="SSF53756">
    <property type="entry name" value="UDP-Glycosyltransferase/glycogen phosphorylase"/>
    <property type="match status" value="1"/>
</dbReference>
<keyword evidence="3" id="KW-0862">Zinc</keyword>
<sequence>MSIPTTCRAAVVENEGPNFSIKIDDVKVPEPGPGELLIRLKTSGLCYSDLHYMLNDTPAPRMSAFGVTTAGHEGCGIVVKVGSQVPNFKIGDRAGVKPIWSTCGICVLCLGDKEMHCSKKRNTGLAVTGTFQHYILADASHAIAIPEGVPDDLAATLMCSGATAYRSVMSAGLKPGSDVVVLGGGGGVGVQVVQITKLLGFRPIVVDVGDAKRELSLSMGADAFVDIQQSDDAVAEVLRLTNGGAHGVFVTAPPAYKTALDYVGNRVGAVVMLEVPPSYEEALEASSLHGDTRVADDGRVNVDPDSRFFRTLSRFVPSTPTIDPEQAGSSQSTHPPGYTEKAPESPAIEQRHWNIRLNIVIQIVGSRGDVQPFIALGNELQKWGHRVRLATHDVFEQFVTDHGLEFFPIGGDPSELMAYMVKNPGLIPNMKSLRVKEIKKKRKMVSEMLHGCWRSCIEPDPKSKEPFVADAIIANPPSFAHIHCSQALGIPVHLMFTMPWSSTKSFPHPLANLTKSKTSSVSEGTTNFVSYSMVEWMTWQGLGDIVNDWRKTLDLEPVPLSEGPGLLETLRIPFTYCWSPALIPKPADWDSHIDVCGFFFREPPSYTPPAELATFLDNGPAPIYIGFGSIVIDDPEKLTAILLSAIKSTGVRAIISRGWSKLGEVENSHENIYYSDDCPHEWLFQRVAAVVHHGGAGTTACGLKCGRPTTIVPFFGDQQFWGDMAAAANAGPKPLPYKSLDADNLAEAIRFCLREDVVASAQEIAVRMKNESGVRKAAQSFHANLPLVDLPCDILKDRPAVWDYERKGKVVKLSGIAAEVLVDHLKVDRKSLKPHVSLEISIKNQRWDPFTGTASAAVGTYYGMFSSIAGIVSRPIEVHRSAVSARNKAAEADSEAASTHSSSSQALAIEDSSQPSLSQFKVPCMMVCEEVFWDSQKAL</sequence>
<feature type="compositionally biased region" description="Polar residues" evidence="4">
    <location>
        <begin position="317"/>
        <end position="334"/>
    </location>
</feature>
<dbReference type="PROSITE" id="PS00059">
    <property type="entry name" value="ADH_ZINC"/>
    <property type="match status" value="1"/>
</dbReference>
<accession>A0A9P5LHU8</accession>
<feature type="domain" description="Enoyl reductase (ER)" evidence="5">
    <location>
        <begin position="16"/>
        <end position="272"/>
    </location>
</feature>
<dbReference type="SUPFAM" id="SSF51735">
    <property type="entry name" value="NAD(P)-binding Rossmann-fold domains"/>
    <property type="match status" value="1"/>
</dbReference>
<name>A0A9P5LHU8_9HYPO</name>
<dbReference type="SUPFAM" id="SSF50129">
    <property type="entry name" value="GroES-like"/>
    <property type="match status" value="1"/>
</dbReference>
<dbReference type="Pfam" id="PF08240">
    <property type="entry name" value="ADH_N"/>
    <property type="match status" value="1"/>
</dbReference>
<proteinExistence type="inferred from homology"/>
<evidence type="ECO:0000256" key="1">
    <source>
        <dbReference type="ARBA" id="ARBA00022679"/>
    </source>
</evidence>
<evidence type="ECO:0000259" key="5">
    <source>
        <dbReference type="SMART" id="SM00829"/>
    </source>
</evidence>
<dbReference type="Proteomes" id="UP000722485">
    <property type="component" value="Unassembled WGS sequence"/>
</dbReference>
<dbReference type="InterPro" id="IPR002328">
    <property type="entry name" value="ADH_Zn_CS"/>
</dbReference>
<comment type="caution">
    <text evidence="6">The sequence shown here is derived from an EMBL/GenBank/DDBJ whole genome shotgun (WGS) entry which is preliminary data.</text>
</comment>
<evidence type="ECO:0000256" key="3">
    <source>
        <dbReference type="RuleBase" id="RU361277"/>
    </source>
</evidence>
<dbReference type="AlphaFoldDB" id="A0A9P5LHU8"/>
<dbReference type="InterPro" id="IPR050426">
    <property type="entry name" value="Glycosyltransferase_28"/>
</dbReference>
<keyword evidence="7" id="KW-1185">Reference proteome</keyword>
<dbReference type="Pfam" id="PF03033">
    <property type="entry name" value="Glyco_transf_28"/>
    <property type="match status" value="1"/>
</dbReference>
<dbReference type="InterPro" id="IPR013154">
    <property type="entry name" value="ADH-like_N"/>
</dbReference>